<dbReference type="InterPro" id="IPR010982">
    <property type="entry name" value="Lambda_DNA-bd_dom_sf"/>
</dbReference>
<dbReference type="InterPro" id="IPR050400">
    <property type="entry name" value="Bact_Cytoskel_RodZ"/>
</dbReference>
<keyword evidence="2" id="KW-1133">Transmembrane helix</keyword>
<accession>A0A382E0D4</accession>
<feature type="region of interest" description="Disordered" evidence="1">
    <location>
        <begin position="250"/>
        <end position="279"/>
    </location>
</feature>
<organism evidence="3">
    <name type="scientific">marine metagenome</name>
    <dbReference type="NCBI Taxonomy" id="408172"/>
    <lineage>
        <taxon>unclassified sequences</taxon>
        <taxon>metagenomes</taxon>
        <taxon>ecological metagenomes</taxon>
    </lineage>
</organism>
<protein>
    <recommendedName>
        <fullName evidence="4">DUF4115 domain-containing protein</fullName>
    </recommendedName>
</protein>
<evidence type="ECO:0000256" key="1">
    <source>
        <dbReference type="SAM" id="MobiDB-lite"/>
    </source>
</evidence>
<name>A0A382E0D4_9ZZZZ</name>
<feature type="non-terminal residue" evidence="3">
    <location>
        <position position="279"/>
    </location>
</feature>
<dbReference type="EMBL" id="UINC01041681">
    <property type="protein sequence ID" value="SVB43287.1"/>
    <property type="molecule type" value="Genomic_DNA"/>
</dbReference>
<reference evidence="3" key="1">
    <citation type="submission" date="2018-05" db="EMBL/GenBank/DDBJ databases">
        <authorList>
            <person name="Lanie J.A."/>
            <person name="Ng W.-L."/>
            <person name="Kazmierczak K.M."/>
            <person name="Andrzejewski T.M."/>
            <person name="Davidsen T.M."/>
            <person name="Wayne K.J."/>
            <person name="Tettelin H."/>
            <person name="Glass J.I."/>
            <person name="Rusch D."/>
            <person name="Podicherti R."/>
            <person name="Tsui H.-C.T."/>
            <person name="Winkler M.E."/>
        </authorList>
    </citation>
    <scope>NUCLEOTIDE SEQUENCE</scope>
</reference>
<dbReference type="Gene3D" id="1.10.260.40">
    <property type="entry name" value="lambda repressor-like DNA-binding domains"/>
    <property type="match status" value="1"/>
</dbReference>
<keyword evidence="2" id="KW-0472">Membrane</keyword>
<feature type="transmembrane region" description="Helical" evidence="2">
    <location>
        <begin position="110"/>
        <end position="131"/>
    </location>
</feature>
<gene>
    <name evidence="3" type="ORF">METZ01_LOCUS196141</name>
</gene>
<evidence type="ECO:0000256" key="2">
    <source>
        <dbReference type="SAM" id="Phobius"/>
    </source>
</evidence>
<evidence type="ECO:0008006" key="4">
    <source>
        <dbReference type="Google" id="ProtNLM"/>
    </source>
</evidence>
<sequence length="279" mass="29783">MIMAERTPDYELTPGALLRRSRQRYGWSVEDVADELKLLPYVVEAIEQDNYTQMAGWTYAVGYLRGYAKLVGVNIESAIAEHASLLPQKEDGPGTLTYRTGAKVAIPISLSWVMTAVVVIVVVGGISATYLKRANDADRVVLESVIPEERTPAGTLPAISSITPVAAESAALAPVSIGVEPGDVEQSRNANPILAVTSEPKELEVEDDAVEPTVVETDAENLVMAEMVIRPLTLADMDTRIIGSLPGNAVDDVAATTTPPEEVKTSSRSQIGDDAAQIP</sequence>
<dbReference type="PANTHER" id="PTHR34475:SF1">
    <property type="entry name" value="CYTOSKELETON PROTEIN RODZ"/>
    <property type="match status" value="1"/>
</dbReference>
<proteinExistence type="predicted"/>
<evidence type="ECO:0000313" key="3">
    <source>
        <dbReference type="EMBL" id="SVB43287.1"/>
    </source>
</evidence>
<dbReference type="Pfam" id="PF13413">
    <property type="entry name" value="HTH_25"/>
    <property type="match status" value="1"/>
</dbReference>
<dbReference type="PANTHER" id="PTHR34475">
    <property type="match status" value="1"/>
</dbReference>
<keyword evidence="2" id="KW-0812">Transmembrane</keyword>
<dbReference type="GO" id="GO:0003677">
    <property type="term" value="F:DNA binding"/>
    <property type="evidence" value="ECO:0007669"/>
    <property type="project" value="InterPro"/>
</dbReference>
<dbReference type="AlphaFoldDB" id="A0A382E0D4"/>